<sequence>MNKQRQETERKKERRKKEERERERERFSNPVKVNALIQTDSPLHSSVSKATEPQSGMRTFEKPSHKPTSVQKQKLILLASLTRGSRVPSRDLARTNHSAACVPGAGPEKCVVLWVCLMEHKSPLCFTLLLLYSQLDVRDVTHKETIEKTKSI</sequence>
<feature type="region of interest" description="Disordered" evidence="1">
    <location>
        <begin position="1"/>
        <end position="72"/>
    </location>
</feature>
<evidence type="ECO:0000313" key="2">
    <source>
        <dbReference type="EMBL" id="KAK7882193.1"/>
    </source>
</evidence>
<dbReference type="AlphaFoldDB" id="A0AAW0MUV7"/>
<evidence type="ECO:0000313" key="3">
    <source>
        <dbReference type="Proteomes" id="UP001460270"/>
    </source>
</evidence>
<evidence type="ECO:0000256" key="1">
    <source>
        <dbReference type="SAM" id="MobiDB-lite"/>
    </source>
</evidence>
<organism evidence="2 3">
    <name type="scientific">Mugilogobius chulae</name>
    <name type="common">yellowstripe goby</name>
    <dbReference type="NCBI Taxonomy" id="88201"/>
    <lineage>
        <taxon>Eukaryota</taxon>
        <taxon>Metazoa</taxon>
        <taxon>Chordata</taxon>
        <taxon>Craniata</taxon>
        <taxon>Vertebrata</taxon>
        <taxon>Euteleostomi</taxon>
        <taxon>Actinopterygii</taxon>
        <taxon>Neopterygii</taxon>
        <taxon>Teleostei</taxon>
        <taxon>Neoteleostei</taxon>
        <taxon>Acanthomorphata</taxon>
        <taxon>Gobiaria</taxon>
        <taxon>Gobiiformes</taxon>
        <taxon>Gobioidei</taxon>
        <taxon>Gobiidae</taxon>
        <taxon>Gobionellinae</taxon>
        <taxon>Mugilogobius</taxon>
    </lineage>
</organism>
<feature type="compositionally biased region" description="Polar residues" evidence="1">
    <location>
        <begin position="36"/>
        <end position="57"/>
    </location>
</feature>
<accession>A0AAW0MUV7</accession>
<comment type="caution">
    <text evidence="2">The sequence shown here is derived from an EMBL/GenBank/DDBJ whole genome shotgun (WGS) entry which is preliminary data.</text>
</comment>
<reference evidence="3" key="1">
    <citation type="submission" date="2024-04" db="EMBL/GenBank/DDBJ databases">
        <title>Salinicola lusitanus LLJ914,a marine bacterium isolated from the Okinawa Trough.</title>
        <authorList>
            <person name="Li J."/>
        </authorList>
    </citation>
    <scope>NUCLEOTIDE SEQUENCE [LARGE SCALE GENOMIC DNA]</scope>
</reference>
<protein>
    <submittedName>
        <fullName evidence="2">Uncharacterized protein</fullName>
    </submittedName>
</protein>
<gene>
    <name evidence="2" type="ORF">WMY93_028367</name>
</gene>
<dbReference type="Proteomes" id="UP001460270">
    <property type="component" value="Unassembled WGS sequence"/>
</dbReference>
<name>A0AAW0MUV7_9GOBI</name>
<proteinExistence type="predicted"/>
<keyword evidence="3" id="KW-1185">Reference proteome</keyword>
<feature type="compositionally biased region" description="Basic and acidic residues" evidence="1">
    <location>
        <begin position="1"/>
        <end position="27"/>
    </location>
</feature>
<dbReference type="EMBL" id="JBBPFD010000021">
    <property type="protein sequence ID" value="KAK7882193.1"/>
    <property type="molecule type" value="Genomic_DNA"/>
</dbReference>